<reference evidence="2 3" key="1">
    <citation type="submission" date="2016-03" db="EMBL/GenBank/DDBJ databases">
        <title>Acinetobacter genomospecies 28 strain ANC 4149.</title>
        <authorList>
            <person name="Radolfova-Krizova L."/>
            <person name="Nemec A."/>
        </authorList>
    </citation>
    <scope>NUCLEOTIDE SEQUENCE [LARGE SCALE GENOMIC DNA]</scope>
    <source>
        <strain evidence="2 3">ANC 4149</strain>
    </source>
</reference>
<comment type="caution">
    <text evidence="2">The sequence shown here is derived from an EMBL/GenBank/DDBJ whole genome shotgun (WGS) entry which is preliminary data.</text>
</comment>
<proteinExistence type="predicted"/>
<evidence type="ECO:0000313" key="3">
    <source>
        <dbReference type="Proteomes" id="UP000076276"/>
    </source>
</evidence>
<keyword evidence="1" id="KW-0812">Transmembrane</keyword>
<dbReference type="AlphaFoldDB" id="A0A151Y5F6"/>
<name>A0A151Y5F6_9GAMM</name>
<sequence>MIKVKLHRKLWGFFNGCNLWLLIANCGKPISTHPKLSNALSPIVDGIYKKVRLMIFKFFFISCDCRASIFLNYIFFIKRFEINLKPYLTKVCRAVKHPNDF</sequence>
<organism evidence="2 3">
    <name type="scientific">Acinetobacter pragensis</name>
    <dbReference type="NCBI Taxonomy" id="1806892"/>
    <lineage>
        <taxon>Bacteria</taxon>
        <taxon>Pseudomonadati</taxon>
        <taxon>Pseudomonadota</taxon>
        <taxon>Gammaproteobacteria</taxon>
        <taxon>Moraxellales</taxon>
        <taxon>Moraxellaceae</taxon>
        <taxon>Acinetobacter</taxon>
    </lineage>
</organism>
<evidence type="ECO:0000313" key="2">
    <source>
        <dbReference type="EMBL" id="KYQ73220.1"/>
    </source>
</evidence>
<evidence type="ECO:0000256" key="1">
    <source>
        <dbReference type="SAM" id="Phobius"/>
    </source>
</evidence>
<gene>
    <name evidence="2" type="ORF">AZH43_07285</name>
</gene>
<dbReference type="EMBL" id="LUAW01000011">
    <property type="protein sequence ID" value="KYQ73220.1"/>
    <property type="molecule type" value="Genomic_DNA"/>
</dbReference>
<keyword evidence="1" id="KW-0472">Membrane</keyword>
<dbReference type="Proteomes" id="UP000076276">
    <property type="component" value="Unassembled WGS sequence"/>
</dbReference>
<feature type="transmembrane region" description="Helical" evidence="1">
    <location>
        <begin position="58"/>
        <end position="77"/>
    </location>
</feature>
<dbReference type="STRING" id="1806892.AZH43_07285"/>
<keyword evidence="3" id="KW-1185">Reference proteome</keyword>
<protein>
    <submittedName>
        <fullName evidence="2">Uncharacterized protein</fullName>
    </submittedName>
</protein>
<accession>A0A151Y5F6</accession>
<keyword evidence="1" id="KW-1133">Transmembrane helix</keyword>